<organism evidence="1 2">
    <name type="scientific">Bacteroides intestinalis</name>
    <dbReference type="NCBI Taxonomy" id="329854"/>
    <lineage>
        <taxon>Bacteria</taxon>
        <taxon>Pseudomonadati</taxon>
        <taxon>Bacteroidota</taxon>
        <taxon>Bacteroidia</taxon>
        <taxon>Bacteroidales</taxon>
        <taxon>Bacteroidaceae</taxon>
        <taxon>Bacteroides</taxon>
    </lineage>
</organism>
<dbReference type="AlphaFoldDB" id="A0A412XWL5"/>
<proteinExistence type="predicted"/>
<accession>A0A412XWL5</accession>
<name>A0A412XWL5_9BACE</name>
<dbReference type="PROSITE" id="PS51257">
    <property type="entry name" value="PROKAR_LIPOPROTEIN"/>
    <property type="match status" value="1"/>
</dbReference>
<dbReference type="EMBL" id="QRZF01000019">
    <property type="protein sequence ID" value="RGV49258.1"/>
    <property type="molecule type" value="Genomic_DNA"/>
</dbReference>
<evidence type="ECO:0000313" key="2">
    <source>
        <dbReference type="Proteomes" id="UP000283850"/>
    </source>
</evidence>
<gene>
    <name evidence="1" type="ORF">DWW10_20415</name>
</gene>
<evidence type="ECO:0000313" key="1">
    <source>
        <dbReference type="EMBL" id="RGV49258.1"/>
    </source>
</evidence>
<dbReference type="Proteomes" id="UP000283850">
    <property type="component" value="Unassembled WGS sequence"/>
</dbReference>
<reference evidence="1 2" key="1">
    <citation type="submission" date="2018-08" db="EMBL/GenBank/DDBJ databases">
        <title>A genome reference for cultivated species of the human gut microbiota.</title>
        <authorList>
            <person name="Zou Y."/>
            <person name="Xue W."/>
            <person name="Luo G."/>
        </authorList>
    </citation>
    <scope>NUCLEOTIDE SEQUENCE [LARGE SCALE GENOMIC DNA]</scope>
    <source>
        <strain evidence="1 2">AF14-32</strain>
    </source>
</reference>
<protein>
    <submittedName>
        <fullName evidence="1">DUF4906 domain-containing protein</fullName>
    </submittedName>
</protein>
<sequence>MRNIKIHNIFYLYKRADIFLLLLGVLLWTSCIKDDFKSTPVVNGEVILNVKLPKPIISSTTTRAGAIDFDIVNDLNIIIAAGSNEESDIQEIFYLPFNDEASVILPDGVTFVSQENNSYSLHFSAKYLEDKGYVASTIYVVANYGSSMQIKGPHNVGELQRIKEETSSLSGIISGNSMLFAKAIENETHTDADGTVGKTLKAELQRLAALVTVRIDGSGLKDDVIITPTRIQLHRVPKECFIGQPNIDLNASTDIVQNGEFKETASYKWSRVANEVTVEKYKEQFSNLSTHSGKHYFEGNSWNEGIETNYTDQDVAPLFLFENTHHEDFGAAETNQKYKRPAAATGITPEEIDAAAQNCSYLEVSANYLRYKNDGEIISGPVSFRIFLGGDVISDFDVIRNHYYAVTLSLSGYAVTEGGQIDPETGELETNSDDITWRMETELGEASFVSGDINVNASGEYIPIEVMAGENTTYTISGSGDYFLWVYDPDSYNKTGWESVAGGSDLKATNGILWIYAQPMVPESGATATSRSCKVTISVNGEEIQTIEIKQYAPIVYDVPDDLANKIFGHTNISILIDRVDRQAMPWGFKGEVLDKNVGFDATYPHGYANCFHLIDQAGGCEHYKVAQSYLPWGKENGGSAMVYAMTFYGLPEQAPSGNIDDLLNDHSLPNLSASPSYTDYFWTLPAIAEWQMIEKAWLAGSFNVADAEPLHDFMEYWTSDAVSLVSDIDGGDEKAYTYQIGRDLHSLSEDDTYPENLIKDRDTPLRFRLIAVKKN</sequence>
<comment type="caution">
    <text evidence="1">The sequence shown here is derived from an EMBL/GenBank/DDBJ whole genome shotgun (WGS) entry which is preliminary data.</text>
</comment>
<dbReference type="RefSeq" id="WP_022393244.1">
    <property type="nucleotide sequence ID" value="NZ_QRZF01000019.1"/>
</dbReference>